<sequence>MFGWDEARDSHQQVYDDNVPEEHQAKFSHELISGAAAFEGMKLFEDHQRKEGQVVNHSFAKELLAGFVGGEVDKLAETKGEDAWDRHRTKERAQRGAEQMYDEHYGGMDQYDPGQRDRPNFDYNQGGGGGGYGGGYGGGRGESRREERREEREERRERRDEGYGDQGGYGGGQGGYGGDQGGYDQAGIRPLPSNGLTEFYRSIIRALCYSR</sequence>
<dbReference type="GeneID" id="28733023"/>
<dbReference type="STRING" id="1664694.A0A0N0NIQ9"/>
<dbReference type="AlphaFoldDB" id="A0A0N0NIQ9"/>
<gene>
    <name evidence="2" type="ORF">AB675_1266</name>
</gene>
<dbReference type="Proteomes" id="UP000038010">
    <property type="component" value="Unassembled WGS sequence"/>
</dbReference>
<feature type="compositionally biased region" description="Gly residues" evidence="1">
    <location>
        <begin position="125"/>
        <end position="140"/>
    </location>
</feature>
<evidence type="ECO:0008006" key="4">
    <source>
        <dbReference type="Google" id="ProtNLM"/>
    </source>
</evidence>
<dbReference type="PANTHER" id="PTHR37450:SF1">
    <property type="entry name" value="CIPC PROTEIN"/>
    <property type="match status" value="1"/>
</dbReference>
<feature type="compositionally biased region" description="Basic and acidic residues" evidence="1">
    <location>
        <begin position="141"/>
        <end position="162"/>
    </location>
</feature>
<evidence type="ECO:0000313" key="2">
    <source>
        <dbReference type="EMBL" id="KPI35739.1"/>
    </source>
</evidence>
<feature type="region of interest" description="Disordered" evidence="1">
    <location>
        <begin position="104"/>
        <end position="194"/>
    </location>
</feature>
<dbReference type="Pfam" id="PF12585">
    <property type="entry name" value="DUF3759"/>
    <property type="match status" value="1"/>
</dbReference>
<accession>A0A0N0NIQ9</accession>
<dbReference type="EMBL" id="LFJN01000037">
    <property type="protein sequence ID" value="KPI35739.1"/>
    <property type="molecule type" value="Genomic_DNA"/>
</dbReference>
<feature type="compositionally biased region" description="Gly residues" evidence="1">
    <location>
        <begin position="164"/>
        <end position="181"/>
    </location>
</feature>
<organism evidence="2 3">
    <name type="scientific">Cyphellophora attinorum</name>
    <dbReference type="NCBI Taxonomy" id="1664694"/>
    <lineage>
        <taxon>Eukaryota</taxon>
        <taxon>Fungi</taxon>
        <taxon>Dikarya</taxon>
        <taxon>Ascomycota</taxon>
        <taxon>Pezizomycotina</taxon>
        <taxon>Eurotiomycetes</taxon>
        <taxon>Chaetothyriomycetidae</taxon>
        <taxon>Chaetothyriales</taxon>
        <taxon>Cyphellophoraceae</taxon>
        <taxon>Cyphellophora</taxon>
    </lineage>
</organism>
<dbReference type="RefSeq" id="XP_017995702.1">
    <property type="nucleotide sequence ID" value="XM_018141143.1"/>
</dbReference>
<comment type="caution">
    <text evidence="2">The sequence shown here is derived from an EMBL/GenBank/DDBJ whole genome shotgun (WGS) entry which is preliminary data.</text>
</comment>
<proteinExistence type="predicted"/>
<evidence type="ECO:0000313" key="3">
    <source>
        <dbReference type="Proteomes" id="UP000038010"/>
    </source>
</evidence>
<keyword evidence="3" id="KW-1185">Reference proteome</keyword>
<reference evidence="2 3" key="1">
    <citation type="submission" date="2015-06" db="EMBL/GenBank/DDBJ databases">
        <title>Draft genome of the ant-associated black yeast Phialophora attae CBS 131958.</title>
        <authorList>
            <person name="Moreno L.F."/>
            <person name="Stielow B.J."/>
            <person name="de Hoog S."/>
            <person name="Vicente V.A."/>
            <person name="Weiss V.A."/>
            <person name="de Vries M."/>
            <person name="Cruz L.M."/>
            <person name="Souza E.M."/>
        </authorList>
    </citation>
    <scope>NUCLEOTIDE SEQUENCE [LARGE SCALE GENOMIC DNA]</scope>
    <source>
        <strain evidence="2 3">CBS 131958</strain>
    </source>
</reference>
<protein>
    <recommendedName>
        <fullName evidence="4">CipC-like antibiotic response protein</fullName>
    </recommendedName>
</protein>
<dbReference type="VEuPathDB" id="FungiDB:AB675_1266"/>
<dbReference type="OrthoDB" id="9895617at2759"/>
<name>A0A0N0NIQ9_9EURO</name>
<dbReference type="InterPro" id="IPR022234">
    <property type="entry name" value="DUF3759"/>
</dbReference>
<dbReference type="PANTHER" id="PTHR37450">
    <property type="entry name" value="CIPC PROTEIN"/>
    <property type="match status" value="1"/>
</dbReference>
<evidence type="ECO:0000256" key="1">
    <source>
        <dbReference type="SAM" id="MobiDB-lite"/>
    </source>
</evidence>